<evidence type="ECO:0000256" key="12">
    <source>
        <dbReference type="ARBA" id="ARBA00062752"/>
    </source>
</evidence>
<evidence type="ECO:0000256" key="1">
    <source>
        <dbReference type="ARBA" id="ARBA00004123"/>
    </source>
</evidence>
<name>A0A7J7F9C1_DICBM</name>
<evidence type="ECO:0000256" key="4">
    <source>
        <dbReference type="ARBA" id="ARBA00023015"/>
    </source>
</evidence>
<evidence type="ECO:0000256" key="11">
    <source>
        <dbReference type="ARBA" id="ARBA00043115"/>
    </source>
</evidence>
<dbReference type="GO" id="GO:0046983">
    <property type="term" value="F:protein dimerization activity"/>
    <property type="evidence" value="ECO:0007669"/>
    <property type="project" value="InterPro"/>
</dbReference>
<evidence type="ECO:0000313" key="15">
    <source>
        <dbReference type="Proteomes" id="UP000551758"/>
    </source>
</evidence>
<evidence type="ECO:0000256" key="8">
    <source>
        <dbReference type="ARBA" id="ARBA00037443"/>
    </source>
</evidence>
<dbReference type="GO" id="GO:0005737">
    <property type="term" value="C:cytoplasm"/>
    <property type="evidence" value="ECO:0007669"/>
    <property type="project" value="InterPro"/>
</dbReference>
<dbReference type="FunFam" id="4.10.280.10:FF:000039">
    <property type="entry name" value="DNA-binding protein inhibitor ID-3"/>
    <property type="match status" value="1"/>
</dbReference>
<keyword evidence="2" id="KW-0678">Repressor</keyword>
<comment type="function">
    <text evidence="8">Transcriptional regulator (lacking a basic DNA binding domain) which negatively regulates the basic helix-loop-helix (bHLH) transcription factors by forming heterodimers and inhibiting their DNA binding and transcriptional activity. Implicated in regulating a variety of cellular processes, including cellular growth, senescence, differentiation, apoptosis, angiogenesis, and neoplastic transformation. Involved in myogenesis by inhibiting skeletal muscle and cardiac myocyte differentiation and promoting muscle precursor cells proliferation. Inhibits the binding of E2A-containing protein complexes to muscle creatine kinase E-box enhancer. Regulates the circadian clock by repressing the transcriptional activator activity of the CLOCK-BMAL1 heterodimer.</text>
</comment>
<comment type="subunit">
    <text evidence="12">Homodimer, and heterodimer with other HLH proteins. Interacts with COPS5 and COPS7A. Interacts with IFI204. Interacts with GATA4 and NKX2-5. Interacts with ANKRD2; both proteins cooperate in myoblast differentiation. Interacts with CLOCK and BMAL1.</text>
</comment>
<evidence type="ECO:0000256" key="10">
    <source>
        <dbReference type="ARBA" id="ARBA00042953"/>
    </source>
</evidence>
<keyword evidence="4" id="KW-0805">Transcription regulation</keyword>
<keyword evidence="7" id="KW-0539">Nucleus</keyword>
<evidence type="ECO:0000256" key="2">
    <source>
        <dbReference type="ARBA" id="ARBA00022491"/>
    </source>
</evidence>
<dbReference type="Gene3D" id="4.10.280.10">
    <property type="entry name" value="Helix-loop-helix DNA-binding domain"/>
    <property type="match status" value="1"/>
</dbReference>
<keyword evidence="15" id="KW-1185">Reference proteome</keyword>
<dbReference type="InterPro" id="IPR011598">
    <property type="entry name" value="bHLH_dom"/>
</dbReference>
<comment type="subcellular location">
    <subcellularLocation>
        <location evidence="1">Nucleus</location>
    </subcellularLocation>
</comment>
<organism evidence="14 15">
    <name type="scientific">Diceros bicornis minor</name>
    <name type="common">South-central black rhinoceros</name>
    <dbReference type="NCBI Taxonomy" id="77932"/>
    <lineage>
        <taxon>Eukaryota</taxon>
        <taxon>Metazoa</taxon>
        <taxon>Chordata</taxon>
        <taxon>Craniata</taxon>
        <taxon>Vertebrata</taxon>
        <taxon>Euteleostomi</taxon>
        <taxon>Mammalia</taxon>
        <taxon>Eutheria</taxon>
        <taxon>Laurasiatheria</taxon>
        <taxon>Perissodactyla</taxon>
        <taxon>Rhinocerotidae</taxon>
        <taxon>Diceros</taxon>
    </lineage>
</organism>
<dbReference type="Pfam" id="PF00010">
    <property type="entry name" value="HLH"/>
    <property type="match status" value="1"/>
</dbReference>
<dbReference type="GO" id="GO:0005634">
    <property type="term" value="C:nucleus"/>
    <property type="evidence" value="ECO:0007669"/>
    <property type="project" value="UniProtKB-SubCell"/>
</dbReference>
<keyword evidence="3" id="KW-0517">Myogenesis</keyword>
<evidence type="ECO:0000256" key="5">
    <source>
        <dbReference type="ARBA" id="ARBA00023108"/>
    </source>
</evidence>
<dbReference type="EMBL" id="JACDTQ010000948">
    <property type="protein sequence ID" value="KAF5924653.1"/>
    <property type="molecule type" value="Genomic_DNA"/>
</dbReference>
<proteinExistence type="predicted"/>
<dbReference type="GO" id="GO:0030154">
    <property type="term" value="P:cell differentiation"/>
    <property type="evidence" value="ECO:0007669"/>
    <property type="project" value="TreeGrafter"/>
</dbReference>
<dbReference type="GO" id="GO:0007517">
    <property type="term" value="P:muscle organ development"/>
    <property type="evidence" value="ECO:0007669"/>
    <property type="project" value="UniProtKB-KW"/>
</dbReference>
<comment type="caution">
    <text evidence="14">The sequence shown here is derived from an EMBL/GenBank/DDBJ whole genome shotgun (WGS) entry which is preliminary data.</text>
</comment>
<dbReference type="AlphaFoldDB" id="A0A7J7F9C1"/>
<dbReference type="Proteomes" id="UP000551758">
    <property type="component" value="Unassembled WGS sequence"/>
</dbReference>
<feature type="domain" description="BHLH" evidence="13">
    <location>
        <begin position="181"/>
        <end position="233"/>
    </location>
</feature>
<dbReference type="SMART" id="SM00353">
    <property type="entry name" value="HLH"/>
    <property type="match status" value="1"/>
</dbReference>
<evidence type="ECO:0000256" key="9">
    <source>
        <dbReference type="ARBA" id="ARBA00040555"/>
    </source>
</evidence>
<gene>
    <name evidence="14" type="ORF">HPG69_004525</name>
</gene>
<dbReference type="PROSITE" id="PS50888">
    <property type="entry name" value="BHLH"/>
    <property type="match status" value="1"/>
</dbReference>
<keyword evidence="5" id="KW-0090">Biological rhythms</keyword>
<dbReference type="InterPro" id="IPR036638">
    <property type="entry name" value="HLH_DNA-bd_sf"/>
</dbReference>
<dbReference type="PANTHER" id="PTHR11723:SF16">
    <property type="entry name" value="DNA-BINDING PROTEIN INHIBITOR ID-3"/>
    <property type="match status" value="1"/>
</dbReference>
<protein>
    <recommendedName>
        <fullName evidence="9">DNA-binding protein inhibitor ID-3</fullName>
    </recommendedName>
    <alternativeName>
        <fullName evidence="11">Inhibitor of DNA binding 3</fullName>
    </alternativeName>
    <alternativeName>
        <fullName evidence="10">Inhibitor of differentiation 3</fullName>
    </alternativeName>
</protein>
<dbReference type="CDD" id="cd19693">
    <property type="entry name" value="bHLH_dnHLH_ID3"/>
    <property type="match status" value="1"/>
</dbReference>
<dbReference type="SUPFAM" id="SSF47459">
    <property type="entry name" value="HLH, helix-loop-helix DNA-binding domain"/>
    <property type="match status" value="1"/>
</dbReference>
<dbReference type="PANTHER" id="PTHR11723">
    <property type="entry name" value="DNA-BINDING PROTEIN INHIBITOR"/>
    <property type="match status" value="1"/>
</dbReference>
<accession>A0A7J7F9C1</accession>
<dbReference type="GO" id="GO:0000122">
    <property type="term" value="P:negative regulation of transcription by RNA polymerase II"/>
    <property type="evidence" value="ECO:0007669"/>
    <property type="project" value="InterPro"/>
</dbReference>
<feature type="non-terminal residue" evidence="14">
    <location>
        <position position="1"/>
    </location>
</feature>
<evidence type="ECO:0000256" key="6">
    <source>
        <dbReference type="ARBA" id="ARBA00023163"/>
    </source>
</evidence>
<sequence length="272" mass="29537">RLSLKTLMFQEAIFRRRLSWDTEPCSIMAKNEASGLALPLLVGFMTSEELWVRNSVGLGPPFLSISASSFFASAAPRYSASAQPEEACLQFNRVVNAQGWRRRGPGAPFCIKGRAFQAGSISASLGERVRIASCCRGSLAFSVLSAPPTSILTMKALSPVRGCYEAVCCLSERSLAIARGRGKGPAAEEPLSLLDDMNHCYSRLRELVPGVPRGTQLSQVEILQRVIDYILDLQVVLAEPAPGPPDGPHLPIQTAELAPELVISNDKRRFCH</sequence>
<evidence type="ECO:0000256" key="3">
    <source>
        <dbReference type="ARBA" id="ARBA00022541"/>
    </source>
</evidence>
<evidence type="ECO:0000256" key="7">
    <source>
        <dbReference type="ARBA" id="ARBA00023242"/>
    </source>
</evidence>
<evidence type="ECO:0000313" key="14">
    <source>
        <dbReference type="EMBL" id="KAF5924653.1"/>
    </source>
</evidence>
<keyword evidence="6" id="KW-0804">Transcription</keyword>
<evidence type="ECO:0000259" key="13">
    <source>
        <dbReference type="PROSITE" id="PS50888"/>
    </source>
</evidence>
<dbReference type="GO" id="GO:0032922">
    <property type="term" value="P:circadian regulation of gene expression"/>
    <property type="evidence" value="ECO:0007669"/>
    <property type="project" value="TreeGrafter"/>
</dbReference>
<dbReference type="InterPro" id="IPR026052">
    <property type="entry name" value="DNA-bd_prot-inh"/>
</dbReference>
<reference evidence="14 15" key="1">
    <citation type="journal article" date="2020" name="Mol. Biol. Evol.">
        <title>Interspecific Gene Flow and the Evolution of Specialization in Black and White Rhinoceros.</title>
        <authorList>
            <person name="Moodley Y."/>
            <person name="Westbury M.V."/>
            <person name="Russo I.M."/>
            <person name="Gopalakrishnan S."/>
            <person name="Rakotoarivelo A."/>
            <person name="Olsen R.A."/>
            <person name="Prost S."/>
            <person name="Tunstall T."/>
            <person name="Ryder O.A."/>
            <person name="Dalen L."/>
            <person name="Bruford M.W."/>
        </authorList>
    </citation>
    <scope>NUCLEOTIDE SEQUENCE [LARGE SCALE GENOMIC DNA]</scope>
    <source>
        <strain evidence="14">SBR-YM</strain>
        <tissue evidence="14">Skin</tissue>
    </source>
</reference>